<evidence type="ECO:0000313" key="4">
    <source>
        <dbReference type="Proteomes" id="UP001054945"/>
    </source>
</evidence>
<dbReference type="AlphaFoldDB" id="A0AAV4MXM0"/>
<keyword evidence="4" id="KW-1185">Reference proteome</keyword>
<accession>A0AAV4MXM0</accession>
<dbReference type="Proteomes" id="UP001054945">
    <property type="component" value="Unassembled WGS sequence"/>
</dbReference>
<protein>
    <submittedName>
        <fullName evidence="3">Uncharacterized protein</fullName>
    </submittedName>
</protein>
<evidence type="ECO:0000313" key="3">
    <source>
        <dbReference type="EMBL" id="GIX76136.1"/>
    </source>
</evidence>
<organism evidence="3 4">
    <name type="scientific">Caerostris extrusa</name>
    <name type="common">Bark spider</name>
    <name type="synonym">Caerostris bankana</name>
    <dbReference type="NCBI Taxonomy" id="172846"/>
    <lineage>
        <taxon>Eukaryota</taxon>
        <taxon>Metazoa</taxon>
        <taxon>Ecdysozoa</taxon>
        <taxon>Arthropoda</taxon>
        <taxon>Chelicerata</taxon>
        <taxon>Arachnida</taxon>
        <taxon>Araneae</taxon>
        <taxon>Araneomorphae</taxon>
        <taxon>Entelegynae</taxon>
        <taxon>Araneoidea</taxon>
        <taxon>Araneidae</taxon>
        <taxon>Caerostris</taxon>
    </lineage>
</organism>
<evidence type="ECO:0000256" key="2">
    <source>
        <dbReference type="SAM" id="MobiDB-lite"/>
    </source>
</evidence>
<comment type="caution">
    <text evidence="3">The sequence shown here is derived from an EMBL/GenBank/DDBJ whole genome shotgun (WGS) entry which is preliminary data.</text>
</comment>
<gene>
    <name evidence="3" type="ORF">CEXT_502171</name>
</gene>
<feature type="region of interest" description="Disordered" evidence="2">
    <location>
        <begin position="16"/>
        <end position="43"/>
    </location>
</feature>
<name>A0AAV4MXM0_CAEEX</name>
<keyword evidence="1" id="KW-0175">Coiled coil</keyword>
<dbReference type="EMBL" id="BPLR01002650">
    <property type="protein sequence ID" value="GIX76136.1"/>
    <property type="molecule type" value="Genomic_DNA"/>
</dbReference>
<proteinExistence type="predicted"/>
<evidence type="ECO:0000256" key="1">
    <source>
        <dbReference type="SAM" id="Coils"/>
    </source>
</evidence>
<sequence>MDNLLNSFQTSFVPDGRIKNRVEQKRPGDHGDERQNENLRRAASRLPKTHCCAEGITLCQEEHYNMLQADVEELRIRLEEKNKLIEKENSADYDF</sequence>
<feature type="compositionally biased region" description="Basic and acidic residues" evidence="2">
    <location>
        <begin position="16"/>
        <end position="40"/>
    </location>
</feature>
<feature type="coiled-coil region" evidence="1">
    <location>
        <begin position="64"/>
        <end position="91"/>
    </location>
</feature>
<reference evidence="3 4" key="1">
    <citation type="submission" date="2021-06" db="EMBL/GenBank/DDBJ databases">
        <title>Caerostris extrusa draft genome.</title>
        <authorList>
            <person name="Kono N."/>
            <person name="Arakawa K."/>
        </authorList>
    </citation>
    <scope>NUCLEOTIDE SEQUENCE [LARGE SCALE GENOMIC DNA]</scope>
</reference>